<evidence type="ECO:0000256" key="2">
    <source>
        <dbReference type="ARBA" id="ARBA00004286"/>
    </source>
</evidence>
<keyword evidence="7" id="KW-0067">ATP-binding</keyword>
<dbReference type="GO" id="GO:0003697">
    <property type="term" value="F:single-stranded DNA binding"/>
    <property type="evidence" value="ECO:0007669"/>
    <property type="project" value="TreeGrafter"/>
</dbReference>
<evidence type="ECO:0000259" key="14">
    <source>
        <dbReference type="Pfam" id="PF02463"/>
    </source>
</evidence>
<dbReference type="WBParaSite" id="Gr19_v10_g16528.t1">
    <property type="protein sequence ID" value="Gr19_v10_g16528.t1"/>
    <property type="gene ID" value="Gr19_v10_g16528"/>
</dbReference>
<evidence type="ECO:0000256" key="10">
    <source>
        <dbReference type="ARBA" id="ARBA00023204"/>
    </source>
</evidence>
<dbReference type="Pfam" id="PF02463">
    <property type="entry name" value="SMC_N"/>
    <property type="match status" value="1"/>
</dbReference>
<dbReference type="GO" id="GO:0003684">
    <property type="term" value="F:damaged DNA binding"/>
    <property type="evidence" value="ECO:0007669"/>
    <property type="project" value="TreeGrafter"/>
</dbReference>
<keyword evidence="16" id="KW-1185">Reference proteome</keyword>
<proteinExistence type="inferred from homology"/>
<comment type="subcellular location">
    <subcellularLocation>
        <location evidence="2">Chromosome</location>
    </subcellularLocation>
    <subcellularLocation>
        <location evidence="1">Nucleus</location>
    </subcellularLocation>
</comment>
<accession>A0A914HDL1</accession>
<evidence type="ECO:0000313" key="16">
    <source>
        <dbReference type="Proteomes" id="UP000887572"/>
    </source>
</evidence>
<sequence length="1525" mass="174765">MRDLQELFAENSVGRKRQVAEEDHLMNGSRCKRHKESIKPVAGKVMGIELENFMCHKKLRLNFNVEENNCFYIIGPNGSGKSALFAGLNIGLGGTGRSNERGKTLQSYIKDGKSDARIRIFLSNKGDYALANFDETCTSCGGRERIVSKKKAELDMLLEQLGIELENPLAWLSQDRCRQFLQQMKPERLYQLYRKTSEMDSTDLVFQSIEAHFDEFCKILDSLDAEKKAREDNYLRMKNRHKAARDIKDKKVERQRLLWYKLWAPIRDNNIQINEISSAICEASTKKQDAVTQIKQHMDAKNKLIKKGQSLLPQRDEELKKSKQHYDKILEMKRRVLELRLEITDLEREVQKKERQKTVLDNDLGEANAKLAKIIGDSNRNITEEKQSLEEQCAEIARQIASIEGDREPKSSLQQEVNRKYLDKKKQLQDQSSELHRLERQKQQLHEEHNMIARSKVNRLALFGTEMPKLAQLIHANRTMFRRLPIGPIGNSVKLNDQKWANAVELHLKKMLSTFICDSSHDRTALDEICRLNGIKSPEIITAAFTDTKFDISGKEPPHEFLTIERVLDDIEPTIYNVLVDMNYVECTLLVERDDEARNIMYPHPPQNVWMAITQSCSQVYPARGRQPYRFFASHGQFHSRALAHRFLAQDPSTIVAQIRQIEQEIIEKDIAKNKFEQHVRVAANALSEANAAVSEFDRQLNQLTERRNSAEDELQKLDQLLFSGERIDNLQGAIREASKQRAMCLGHLDEVHTKYAQKLEEQNEAKHRIVEAERKAAYLKNNVNQIESDIESFSKQQEKIAEKVRDFETVSDRQQNKITKLEDAIAELQSENTERQESIASMNLAPEHEEFLPDFGKIPPTAELQHNLKHIEQFIKLEENNHDPVPTIEDLKQKAEDYKKFKEDHGVWARRKQKLMEMKDCRKRRFNLLKASLPQKIANEFRDSMNMRGFKSSLSINDERQLVEIRVEQPGECSNDAQADDDDGMEGRGGARRRMGRDRRGGAAAPGTSSKRILQDLRGLSGGERSFTTVSFVMALWSCMESPFRCSDEFDVFMDPVNRRISMEMLARMAMERKHTQFFFFTPQSIMEMKNDELQIEVFEMKRIAGLLAVGQGGDEEEAEVEELAEEQENAAADGMHQESKKPKIQDDDEEVPIIPQSLSSDPAHFVQRIDPNKLALSKPTCIGEFSLDSSRQPQLGRSRVRYFNDKALGRKLKGVNLDANIHTFVPKGTDAEGIEQILRWIMAMSEPNSSLRKTIHECDFVLWRGTLMRLCISPYDVDAYGVGVKIGCTKHKGVYFINEFDTETKRHSESSRNDYQRRMCYGGFKFEQIVTVDDFLEETNISAAAAEPVNQNNEFVGIFKSTLSSARQSDGPSPPSLRLLYGAEIDCISPVYGEFMEIKTQYKSIGQGKGFVNKALKWWIQSYLIGIKQLIIGVHENLTLNRVELFPVDSLPKLAATLCNNSNGTGCCCIRHAVDTLPEGAILVAERQPSAREFKFCVIAPDDASGQSEHRVLSDTFRNHSWR</sequence>
<reference evidence="17" key="1">
    <citation type="submission" date="2022-11" db="UniProtKB">
        <authorList>
            <consortium name="WormBaseParasite"/>
        </authorList>
    </citation>
    <scope>IDENTIFICATION</scope>
</reference>
<dbReference type="Pfam" id="PF08652">
    <property type="entry name" value="RAI1"/>
    <property type="match status" value="1"/>
</dbReference>
<evidence type="ECO:0000313" key="17">
    <source>
        <dbReference type="WBParaSite" id="Gr19_v10_g16528.t1"/>
    </source>
</evidence>
<evidence type="ECO:0000256" key="4">
    <source>
        <dbReference type="ARBA" id="ARBA00022454"/>
    </source>
</evidence>
<evidence type="ECO:0000256" key="13">
    <source>
        <dbReference type="SAM" id="MobiDB-lite"/>
    </source>
</evidence>
<evidence type="ECO:0000256" key="8">
    <source>
        <dbReference type="ARBA" id="ARBA00023054"/>
    </source>
</evidence>
<dbReference type="InterPro" id="IPR027417">
    <property type="entry name" value="P-loop_NTPase"/>
</dbReference>
<keyword evidence="11" id="KW-0539">Nucleus</keyword>
<dbReference type="GO" id="GO:0005634">
    <property type="term" value="C:nucleus"/>
    <property type="evidence" value="ECO:0007669"/>
    <property type="project" value="UniProtKB-SubCell"/>
</dbReference>
<dbReference type="InterPro" id="IPR013961">
    <property type="entry name" value="RAI1"/>
</dbReference>
<feature type="coiled-coil region" evidence="12">
    <location>
        <begin position="329"/>
        <end position="455"/>
    </location>
</feature>
<dbReference type="PANTHER" id="PTHR19306:SF6">
    <property type="entry name" value="STRUCTURAL MAINTENANCE OF CHROMOSOMES PROTEIN 6"/>
    <property type="match status" value="1"/>
</dbReference>
<evidence type="ECO:0000256" key="6">
    <source>
        <dbReference type="ARBA" id="ARBA00022763"/>
    </source>
</evidence>
<evidence type="ECO:0000256" key="11">
    <source>
        <dbReference type="ARBA" id="ARBA00023242"/>
    </source>
</evidence>
<keyword evidence="4" id="KW-0158">Chromosome</keyword>
<keyword evidence="10" id="KW-0234">DNA repair</keyword>
<organism evidence="16 17">
    <name type="scientific">Globodera rostochiensis</name>
    <name type="common">Golden nematode worm</name>
    <name type="synonym">Heterodera rostochiensis</name>
    <dbReference type="NCBI Taxonomy" id="31243"/>
    <lineage>
        <taxon>Eukaryota</taxon>
        <taxon>Metazoa</taxon>
        <taxon>Ecdysozoa</taxon>
        <taxon>Nematoda</taxon>
        <taxon>Chromadorea</taxon>
        <taxon>Rhabditida</taxon>
        <taxon>Tylenchina</taxon>
        <taxon>Tylenchomorpha</taxon>
        <taxon>Tylenchoidea</taxon>
        <taxon>Heteroderidae</taxon>
        <taxon>Heteroderinae</taxon>
        <taxon>Globodera</taxon>
    </lineage>
</organism>
<feature type="domain" description="RAI1-like" evidence="15">
    <location>
        <begin position="1180"/>
        <end position="1469"/>
    </location>
</feature>
<protein>
    <submittedName>
        <fullName evidence="17">Structural maintenance of chromosomes protein 6</fullName>
    </submittedName>
</protein>
<dbReference type="GO" id="GO:0030915">
    <property type="term" value="C:Smc5-Smc6 complex"/>
    <property type="evidence" value="ECO:0007669"/>
    <property type="project" value="TreeGrafter"/>
</dbReference>
<feature type="coiled-coil region" evidence="12">
    <location>
        <begin position="687"/>
        <end position="721"/>
    </location>
</feature>
<dbReference type="SUPFAM" id="SSF52540">
    <property type="entry name" value="P-loop containing nucleoside triphosphate hydrolases"/>
    <property type="match status" value="1"/>
</dbReference>
<evidence type="ECO:0000259" key="15">
    <source>
        <dbReference type="Pfam" id="PF08652"/>
    </source>
</evidence>
<keyword evidence="5" id="KW-0547">Nucleotide-binding</keyword>
<dbReference type="GO" id="GO:0000724">
    <property type="term" value="P:double-strand break repair via homologous recombination"/>
    <property type="evidence" value="ECO:0007669"/>
    <property type="project" value="TreeGrafter"/>
</dbReference>
<dbReference type="InterPro" id="IPR003395">
    <property type="entry name" value="RecF/RecN/SMC_N"/>
</dbReference>
<evidence type="ECO:0000256" key="9">
    <source>
        <dbReference type="ARBA" id="ARBA00023172"/>
    </source>
</evidence>
<evidence type="ECO:0000256" key="3">
    <source>
        <dbReference type="ARBA" id="ARBA00006793"/>
    </source>
</evidence>
<name>A0A914HDL1_GLORO</name>
<dbReference type="GO" id="GO:0005524">
    <property type="term" value="F:ATP binding"/>
    <property type="evidence" value="ECO:0007669"/>
    <property type="project" value="UniProtKB-KW"/>
</dbReference>
<feature type="domain" description="RecF/RecN/SMC N-terminal" evidence="14">
    <location>
        <begin position="47"/>
        <end position="1095"/>
    </location>
</feature>
<dbReference type="Proteomes" id="UP000887572">
    <property type="component" value="Unplaced"/>
</dbReference>
<dbReference type="GO" id="GO:0035861">
    <property type="term" value="C:site of double-strand break"/>
    <property type="evidence" value="ECO:0007669"/>
    <property type="project" value="TreeGrafter"/>
</dbReference>
<keyword evidence="9" id="KW-0233">DNA recombination</keyword>
<feature type="coiled-coil region" evidence="12">
    <location>
        <begin position="756"/>
        <end position="839"/>
    </location>
</feature>
<keyword evidence="6" id="KW-0227">DNA damage</keyword>
<dbReference type="Gene3D" id="3.40.50.300">
    <property type="entry name" value="P-loop containing nucleotide triphosphate hydrolases"/>
    <property type="match status" value="2"/>
</dbReference>
<evidence type="ECO:0000256" key="7">
    <source>
        <dbReference type="ARBA" id="ARBA00022840"/>
    </source>
</evidence>
<evidence type="ECO:0000256" key="12">
    <source>
        <dbReference type="SAM" id="Coils"/>
    </source>
</evidence>
<keyword evidence="8 12" id="KW-0175">Coiled coil</keyword>
<evidence type="ECO:0000256" key="5">
    <source>
        <dbReference type="ARBA" id="ARBA00022741"/>
    </source>
</evidence>
<feature type="region of interest" description="Disordered" evidence="13">
    <location>
        <begin position="968"/>
        <end position="1015"/>
    </location>
</feature>
<evidence type="ECO:0000256" key="1">
    <source>
        <dbReference type="ARBA" id="ARBA00004123"/>
    </source>
</evidence>
<dbReference type="PANTHER" id="PTHR19306">
    <property type="entry name" value="STRUCTURAL MAINTENANCE OF CHROMOSOMES 5,6 SMC5, SMC6"/>
    <property type="match status" value="1"/>
</dbReference>
<comment type="similarity">
    <text evidence="3">Belongs to the SMC family. SMC6 subfamily.</text>
</comment>